<evidence type="ECO:0000313" key="3">
    <source>
        <dbReference type="EMBL" id="MCH94922.1"/>
    </source>
</evidence>
<dbReference type="Pfam" id="PF14392">
    <property type="entry name" value="zf-CCHC_4"/>
    <property type="match status" value="1"/>
</dbReference>
<organism evidence="3 4">
    <name type="scientific">Trifolium medium</name>
    <dbReference type="NCBI Taxonomy" id="97028"/>
    <lineage>
        <taxon>Eukaryota</taxon>
        <taxon>Viridiplantae</taxon>
        <taxon>Streptophyta</taxon>
        <taxon>Embryophyta</taxon>
        <taxon>Tracheophyta</taxon>
        <taxon>Spermatophyta</taxon>
        <taxon>Magnoliopsida</taxon>
        <taxon>eudicotyledons</taxon>
        <taxon>Gunneridae</taxon>
        <taxon>Pentapetalae</taxon>
        <taxon>rosids</taxon>
        <taxon>fabids</taxon>
        <taxon>Fabales</taxon>
        <taxon>Fabaceae</taxon>
        <taxon>Papilionoideae</taxon>
        <taxon>50 kb inversion clade</taxon>
        <taxon>NPAAA clade</taxon>
        <taxon>Hologalegina</taxon>
        <taxon>IRL clade</taxon>
        <taxon>Trifolieae</taxon>
        <taxon>Trifolium</taxon>
    </lineage>
</organism>
<name>A0A392N5R0_9FABA</name>
<feature type="region of interest" description="Disordered" evidence="1">
    <location>
        <begin position="276"/>
        <end position="305"/>
    </location>
</feature>
<accession>A0A392N5R0</accession>
<reference evidence="3 4" key="1">
    <citation type="journal article" date="2018" name="Front. Plant Sci.">
        <title>Red Clover (Trifolium pratense) and Zigzag Clover (T. medium) - A Picture of Genomic Similarities and Differences.</title>
        <authorList>
            <person name="Dluhosova J."/>
            <person name="Istvanek J."/>
            <person name="Nedelnik J."/>
            <person name="Repkova J."/>
        </authorList>
    </citation>
    <scope>NUCLEOTIDE SEQUENCE [LARGE SCALE GENOMIC DNA]</scope>
    <source>
        <strain evidence="4">cv. 10/8</strain>
        <tissue evidence="3">Leaf</tissue>
    </source>
</reference>
<feature type="domain" description="Zinc knuckle CX2CX4HX4C" evidence="2">
    <location>
        <begin position="17"/>
        <end position="63"/>
    </location>
</feature>
<keyword evidence="4" id="KW-1185">Reference proteome</keyword>
<protein>
    <submittedName>
        <fullName evidence="3">ABC transporter B family member</fullName>
    </submittedName>
</protein>
<dbReference type="Proteomes" id="UP000265520">
    <property type="component" value="Unassembled WGS sequence"/>
</dbReference>
<dbReference type="EMBL" id="LXQA010028497">
    <property type="protein sequence ID" value="MCH94922.1"/>
    <property type="molecule type" value="Genomic_DNA"/>
</dbReference>
<feature type="region of interest" description="Disordered" evidence="1">
    <location>
        <begin position="72"/>
        <end position="104"/>
    </location>
</feature>
<sequence>MFERTFGHYARVLVDMDLTQTLRYKVLVERQGFAFYVDLDYENLPEFCTHCNMVGHSLENCKKAYAIVEEPQTKGNTNKPKQRVEGQKNYVQSKDNRPGHKEVINVEDSSPIDKEQPDVAVKGKAPVEVQQDLVIQPEGTSGASKEIVVEQHNSFAALEDTTVIEQHIEDTELIQEQIQSPIDAEKEISTQHSEFVDATQFINDEELVVEVEKSTPPVISKRAENDMQFLNESWANMDEAKDDDNRLITEMDKASQQVADPVVPIPPVLKTSLAASGKKINAKKSQSSKSLYETRSKVGLSKPSL</sequence>
<comment type="caution">
    <text evidence="3">The sequence shown here is derived from an EMBL/GenBank/DDBJ whole genome shotgun (WGS) entry which is preliminary data.</text>
</comment>
<feature type="compositionally biased region" description="Polar residues" evidence="1">
    <location>
        <begin position="283"/>
        <end position="293"/>
    </location>
</feature>
<gene>
    <name evidence="3" type="ORF">A2U01_0015893</name>
</gene>
<evidence type="ECO:0000256" key="1">
    <source>
        <dbReference type="SAM" id="MobiDB-lite"/>
    </source>
</evidence>
<dbReference type="PANTHER" id="PTHR31286">
    <property type="entry name" value="GLYCINE-RICH CELL WALL STRUCTURAL PROTEIN 1.8-LIKE"/>
    <property type="match status" value="1"/>
</dbReference>
<evidence type="ECO:0000313" key="4">
    <source>
        <dbReference type="Proteomes" id="UP000265520"/>
    </source>
</evidence>
<evidence type="ECO:0000259" key="2">
    <source>
        <dbReference type="Pfam" id="PF14392"/>
    </source>
</evidence>
<dbReference type="InterPro" id="IPR025836">
    <property type="entry name" value="Zn_knuckle_CX2CX4HX4C"/>
</dbReference>
<dbReference type="InterPro" id="IPR040256">
    <property type="entry name" value="At4g02000-like"/>
</dbReference>
<proteinExistence type="predicted"/>
<feature type="compositionally biased region" description="Basic and acidic residues" evidence="1">
    <location>
        <begin position="94"/>
        <end position="104"/>
    </location>
</feature>
<dbReference type="AlphaFoldDB" id="A0A392N5R0"/>
<dbReference type="PANTHER" id="PTHR31286:SF176">
    <property type="entry name" value="DUF4283 DOMAIN PROTEIN"/>
    <property type="match status" value="1"/>
</dbReference>